<evidence type="ECO:0000313" key="3">
    <source>
        <dbReference type="Proteomes" id="UP000818624"/>
    </source>
</evidence>
<organism evidence="2 3">
    <name type="scientific">Malassezia furfur</name>
    <name type="common">Pityriasis versicolor infection agent</name>
    <name type="synonym">Pityrosporum furfur</name>
    <dbReference type="NCBI Taxonomy" id="55194"/>
    <lineage>
        <taxon>Eukaryota</taxon>
        <taxon>Fungi</taxon>
        <taxon>Dikarya</taxon>
        <taxon>Basidiomycota</taxon>
        <taxon>Ustilaginomycotina</taxon>
        <taxon>Malasseziomycetes</taxon>
        <taxon>Malasseziales</taxon>
        <taxon>Malasseziaceae</taxon>
        <taxon>Malassezia</taxon>
    </lineage>
</organism>
<keyword evidence="1" id="KW-0732">Signal</keyword>
<accession>A0ABY8EKH5</accession>
<evidence type="ECO:0000256" key="1">
    <source>
        <dbReference type="SAM" id="SignalP"/>
    </source>
</evidence>
<dbReference type="EMBL" id="CP046234">
    <property type="protein sequence ID" value="WFD46117.1"/>
    <property type="molecule type" value="Genomic_DNA"/>
</dbReference>
<gene>
    <name evidence="2" type="ORF">GLX27_000746</name>
</gene>
<proteinExistence type="predicted"/>
<reference evidence="2 3" key="1">
    <citation type="journal article" date="2020" name="Elife">
        <title>Loss of centromere function drives karyotype evolution in closely related Malassezia species.</title>
        <authorList>
            <person name="Sankaranarayanan S.R."/>
            <person name="Ianiri G."/>
            <person name="Coelho M.A."/>
            <person name="Reza M.H."/>
            <person name="Thimmappa B.C."/>
            <person name="Ganguly P."/>
            <person name="Vadnala R.N."/>
            <person name="Sun S."/>
            <person name="Siddharthan R."/>
            <person name="Tellgren-Roth C."/>
            <person name="Dawson T.L."/>
            <person name="Heitman J."/>
            <person name="Sanyal K."/>
        </authorList>
    </citation>
    <scope>NUCLEOTIDE SEQUENCE [LARGE SCALE GENOMIC DNA]</scope>
    <source>
        <strain evidence="2">CBS14141</strain>
    </source>
</reference>
<feature type="chain" id="PRO_5047430805" evidence="1">
    <location>
        <begin position="21"/>
        <end position="90"/>
    </location>
</feature>
<evidence type="ECO:0000313" key="2">
    <source>
        <dbReference type="EMBL" id="WFD46117.1"/>
    </source>
</evidence>
<feature type="signal peptide" evidence="1">
    <location>
        <begin position="1"/>
        <end position="20"/>
    </location>
</feature>
<keyword evidence="3" id="KW-1185">Reference proteome</keyword>
<sequence>MNKFLVLTFALCLLIALVEAHSAQVVPAMSRLRREADRCQGSKEMQNLERVLERTSTKLKKHLSGRKDGKQVDNTMKQFYSLLAKVKEVC</sequence>
<protein>
    <submittedName>
        <fullName evidence="2">Uncharacterized protein</fullName>
    </submittedName>
</protein>
<name>A0ABY8EKH5_MALFU</name>
<dbReference type="Proteomes" id="UP000818624">
    <property type="component" value="Chromosome 1"/>
</dbReference>